<keyword evidence="2" id="KW-1185">Reference proteome</keyword>
<gene>
    <name evidence="1" type="ORF">SAMN05216591_0652</name>
</gene>
<dbReference type="Proteomes" id="UP000182858">
    <property type="component" value="Chromosome I"/>
</dbReference>
<protein>
    <recommendedName>
        <fullName evidence="3">Transcription factor zinc-finger domain-containing protein</fullName>
    </recommendedName>
</protein>
<organism evidence="1 2">
    <name type="scientific">Pseudomonas extremaustralis</name>
    <dbReference type="NCBI Taxonomy" id="359110"/>
    <lineage>
        <taxon>Bacteria</taxon>
        <taxon>Pseudomonadati</taxon>
        <taxon>Pseudomonadota</taxon>
        <taxon>Gammaproteobacteria</taxon>
        <taxon>Pseudomonadales</taxon>
        <taxon>Pseudomonadaceae</taxon>
        <taxon>Pseudomonas</taxon>
    </lineage>
</organism>
<sequence>MSIKSISALNARCPQCGSTELVESNELSAVDPAYKCVGCGAISTLDEASLSESDVDGAASTAADQVQDALEKALSKMKW</sequence>
<dbReference type="EMBL" id="LT629689">
    <property type="protein sequence ID" value="SDE69694.1"/>
    <property type="molecule type" value="Genomic_DNA"/>
</dbReference>
<reference evidence="1 2" key="1">
    <citation type="submission" date="2016-10" db="EMBL/GenBank/DDBJ databases">
        <authorList>
            <person name="Varghese N."/>
            <person name="Submissions S."/>
        </authorList>
    </citation>
    <scope>NUCLEOTIDE SEQUENCE [LARGE SCALE GENOMIC DNA]</scope>
    <source>
        <strain evidence="1 2">DSM 17835</strain>
    </source>
</reference>
<accession>A0ABY0MXR9</accession>
<evidence type="ECO:0000313" key="2">
    <source>
        <dbReference type="Proteomes" id="UP000182858"/>
    </source>
</evidence>
<proteinExistence type="predicted"/>
<evidence type="ECO:0008006" key="3">
    <source>
        <dbReference type="Google" id="ProtNLM"/>
    </source>
</evidence>
<name>A0ABY0MXR9_9PSED</name>
<evidence type="ECO:0000313" key="1">
    <source>
        <dbReference type="EMBL" id="SDE69694.1"/>
    </source>
</evidence>